<gene>
    <name evidence="3" type="ORF">BN980_GECA01s03722g</name>
    <name evidence="4" type="ORF">DV451_002217</name>
</gene>
<reference evidence="3 5" key="1">
    <citation type="submission" date="2014-03" db="EMBL/GenBank/DDBJ databases">
        <authorList>
            <person name="Casaregola S."/>
        </authorList>
    </citation>
    <scope>NUCLEOTIDE SEQUENCE [LARGE SCALE GENOMIC DNA]</scope>
    <source>
        <strain evidence="3 5">CLIB 918</strain>
    </source>
</reference>
<proteinExistence type="predicted"/>
<reference evidence="4" key="3">
    <citation type="submission" date="2020-01" db="EMBL/GenBank/DDBJ databases">
        <authorList>
            <person name="Perkins V."/>
            <person name="Lessard M.-H."/>
            <person name="Dugat-Bony E."/>
            <person name="Frenette M."/>
            <person name="Labrie S."/>
        </authorList>
    </citation>
    <scope>NUCLEOTIDE SEQUENCE</scope>
    <source>
        <strain evidence="4">LMA-70</strain>
    </source>
</reference>
<protein>
    <submittedName>
        <fullName evidence="3">Uncharacterized protein</fullName>
    </submittedName>
</protein>
<organism evidence="3 5">
    <name type="scientific">Geotrichum candidum</name>
    <name type="common">Oospora lactis</name>
    <name type="synonym">Dipodascus geotrichum</name>
    <dbReference type="NCBI Taxonomy" id="1173061"/>
    <lineage>
        <taxon>Eukaryota</taxon>
        <taxon>Fungi</taxon>
        <taxon>Dikarya</taxon>
        <taxon>Ascomycota</taxon>
        <taxon>Saccharomycotina</taxon>
        <taxon>Dipodascomycetes</taxon>
        <taxon>Dipodascales</taxon>
        <taxon>Dipodascaceae</taxon>
        <taxon>Geotrichum</taxon>
    </lineage>
</organism>
<feature type="region of interest" description="Disordered" evidence="1">
    <location>
        <begin position="1"/>
        <end position="28"/>
    </location>
</feature>
<keyword evidence="2" id="KW-1133">Transmembrane helix</keyword>
<feature type="transmembrane region" description="Helical" evidence="2">
    <location>
        <begin position="59"/>
        <end position="81"/>
    </location>
</feature>
<evidence type="ECO:0000256" key="1">
    <source>
        <dbReference type="SAM" id="MobiDB-lite"/>
    </source>
</evidence>
<sequence length="191" mass="21077">MFRFRRRQHPQHLPHPQHPHPPLAAPQRPGGLEFVIRDGLRLRIHPPGPGQRLPLIKRLLHGMFLTVVPFLLSRAITRFFFNPDVAGSGAAAAGAAAAAVGSTATSNATTGTTLVEKFILILATELNIPSTDWVPKMAGIVVFVLYSSSVTLILSFSALFYTLCFIFIIGKKWNTIFKFALTENFRDLGIF</sequence>
<evidence type="ECO:0000256" key="2">
    <source>
        <dbReference type="SAM" id="Phobius"/>
    </source>
</evidence>
<dbReference type="AlphaFoldDB" id="A0A0J9X2M0"/>
<reference evidence="4" key="2">
    <citation type="journal article" date="2020" name="Front. Microbiol.">
        <title>Phenotypic and Genetic Characterization of the Cheese Ripening Yeast Geotrichum candidum.</title>
        <authorList>
            <person name="Perkins V."/>
            <person name="Vignola S."/>
            <person name="Lessard M.H."/>
            <person name="Plante P.L."/>
            <person name="Corbeil J."/>
            <person name="Dugat-Bony E."/>
            <person name="Frenette M."/>
            <person name="Labrie S."/>
        </authorList>
    </citation>
    <scope>NUCLEOTIDE SEQUENCE</scope>
    <source>
        <strain evidence="4">LMA-70</strain>
    </source>
</reference>
<dbReference type="EMBL" id="CCBN010000001">
    <property type="protein sequence ID" value="CDO51277.1"/>
    <property type="molecule type" value="Genomic_DNA"/>
</dbReference>
<accession>A0A0J9X2M0</accession>
<evidence type="ECO:0000313" key="5">
    <source>
        <dbReference type="Proteomes" id="UP000242525"/>
    </source>
</evidence>
<keyword evidence="2" id="KW-0812">Transmembrane</keyword>
<keyword evidence="5" id="KW-1185">Reference proteome</keyword>
<dbReference type="Proteomes" id="UP000750522">
    <property type="component" value="Unassembled WGS sequence"/>
</dbReference>
<evidence type="ECO:0000313" key="4">
    <source>
        <dbReference type="EMBL" id="KAF5101342.1"/>
    </source>
</evidence>
<dbReference type="EMBL" id="QQZK01000038">
    <property type="protein sequence ID" value="KAF5101342.1"/>
    <property type="molecule type" value="Genomic_DNA"/>
</dbReference>
<comment type="caution">
    <text evidence="3">The sequence shown here is derived from an EMBL/GenBank/DDBJ whole genome shotgun (WGS) entry which is preliminary data.</text>
</comment>
<feature type="transmembrane region" description="Helical" evidence="2">
    <location>
        <begin position="140"/>
        <end position="169"/>
    </location>
</feature>
<keyword evidence="2" id="KW-0472">Membrane</keyword>
<dbReference type="Proteomes" id="UP000242525">
    <property type="component" value="Unassembled WGS sequence"/>
</dbReference>
<feature type="compositionally biased region" description="Basic residues" evidence="1">
    <location>
        <begin position="1"/>
        <end position="18"/>
    </location>
</feature>
<evidence type="ECO:0000313" key="3">
    <source>
        <dbReference type="EMBL" id="CDO51277.1"/>
    </source>
</evidence>
<name>A0A0J9X2M0_GEOCN</name>